<dbReference type="Proteomes" id="UP000694548">
    <property type="component" value="Unassembled WGS sequence"/>
</dbReference>
<feature type="region of interest" description="Disordered" evidence="1">
    <location>
        <begin position="121"/>
        <end position="156"/>
    </location>
</feature>
<name>A0A8C6MG17_NOTFU</name>
<evidence type="ECO:0008006" key="4">
    <source>
        <dbReference type="Google" id="ProtNLM"/>
    </source>
</evidence>
<feature type="region of interest" description="Disordered" evidence="1">
    <location>
        <begin position="1"/>
        <end position="28"/>
    </location>
</feature>
<keyword evidence="3" id="KW-1185">Reference proteome</keyword>
<evidence type="ECO:0000256" key="1">
    <source>
        <dbReference type="SAM" id="MobiDB-lite"/>
    </source>
</evidence>
<evidence type="ECO:0000313" key="3">
    <source>
        <dbReference type="Proteomes" id="UP000694548"/>
    </source>
</evidence>
<protein>
    <recommendedName>
        <fullName evidence="4">WWC family member 3</fullName>
    </recommendedName>
</protein>
<reference evidence="2" key="1">
    <citation type="submission" date="2025-08" db="UniProtKB">
        <authorList>
            <consortium name="Ensembl"/>
        </authorList>
    </citation>
    <scope>IDENTIFICATION</scope>
</reference>
<accession>A0A8C6MG17</accession>
<reference evidence="2" key="2">
    <citation type="submission" date="2025-09" db="UniProtKB">
        <authorList>
            <consortium name="Ensembl"/>
        </authorList>
    </citation>
    <scope>IDENTIFICATION</scope>
</reference>
<proteinExistence type="predicted"/>
<evidence type="ECO:0000313" key="2">
    <source>
        <dbReference type="Ensembl" id="ENSNFUP00015033485.1"/>
    </source>
</evidence>
<organism evidence="2 3">
    <name type="scientific">Nothobranchius furzeri</name>
    <name type="common">Turquoise killifish</name>
    <dbReference type="NCBI Taxonomy" id="105023"/>
    <lineage>
        <taxon>Eukaryota</taxon>
        <taxon>Metazoa</taxon>
        <taxon>Chordata</taxon>
        <taxon>Craniata</taxon>
        <taxon>Vertebrata</taxon>
        <taxon>Euteleostomi</taxon>
        <taxon>Actinopterygii</taxon>
        <taxon>Neopterygii</taxon>
        <taxon>Teleostei</taxon>
        <taxon>Neoteleostei</taxon>
        <taxon>Acanthomorphata</taxon>
        <taxon>Ovalentaria</taxon>
        <taxon>Atherinomorphae</taxon>
        <taxon>Cyprinodontiformes</taxon>
        <taxon>Nothobranchiidae</taxon>
        <taxon>Nothobranchius</taxon>
    </lineage>
</organism>
<dbReference type="AlphaFoldDB" id="A0A8C6MG17"/>
<sequence>MTEGPFPEPVRLYRSDSDSSTLPKKSPFVRNTLERRTLRYKQQQSYRSSLAEQPTRTSLDLELDLQACRTRQRQLMEELNALRELKLRLEEPQSREAAELPNWALRDERFRCLLREAQRQVDQEQRQEEAAERRLRKASKEVLQMRGQSQKEPLPVQTFREKMAFFTRPRFNIPPLPADDV</sequence>
<dbReference type="GeneTree" id="ENSGT00410000025556"/>
<dbReference type="Ensembl" id="ENSNFUT00015034989.1">
    <property type="protein sequence ID" value="ENSNFUP00015033485.1"/>
    <property type="gene ID" value="ENSNFUG00015016389.1"/>
</dbReference>
<feature type="compositionally biased region" description="Basic and acidic residues" evidence="1">
    <location>
        <begin position="121"/>
        <end position="133"/>
    </location>
</feature>